<organism evidence="2 3">
    <name type="scientific">Taxus chinensis</name>
    <name type="common">Chinese yew</name>
    <name type="synonym">Taxus wallichiana var. chinensis</name>
    <dbReference type="NCBI Taxonomy" id="29808"/>
    <lineage>
        <taxon>Eukaryota</taxon>
        <taxon>Viridiplantae</taxon>
        <taxon>Streptophyta</taxon>
        <taxon>Embryophyta</taxon>
        <taxon>Tracheophyta</taxon>
        <taxon>Spermatophyta</taxon>
        <taxon>Pinopsida</taxon>
        <taxon>Pinidae</taxon>
        <taxon>Conifers II</taxon>
        <taxon>Cupressales</taxon>
        <taxon>Taxaceae</taxon>
        <taxon>Taxus</taxon>
    </lineage>
</organism>
<dbReference type="OMA" id="TIYMVEL"/>
<dbReference type="Pfam" id="PF13976">
    <property type="entry name" value="gag_pre-integrs"/>
    <property type="match status" value="1"/>
</dbReference>
<name>A0AA38LG06_TAXCH</name>
<dbReference type="Proteomes" id="UP000824469">
    <property type="component" value="Unassembled WGS sequence"/>
</dbReference>
<comment type="caution">
    <text evidence="2">The sequence shown here is derived from an EMBL/GenBank/DDBJ whole genome shotgun (WGS) entry which is preliminary data.</text>
</comment>
<gene>
    <name evidence="2" type="ORF">KI387_017235</name>
</gene>
<reference evidence="2 3" key="1">
    <citation type="journal article" date="2021" name="Nat. Plants">
        <title>The Taxus genome provides insights into paclitaxel biosynthesis.</title>
        <authorList>
            <person name="Xiong X."/>
            <person name="Gou J."/>
            <person name="Liao Q."/>
            <person name="Li Y."/>
            <person name="Zhou Q."/>
            <person name="Bi G."/>
            <person name="Li C."/>
            <person name="Du R."/>
            <person name="Wang X."/>
            <person name="Sun T."/>
            <person name="Guo L."/>
            <person name="Liang H."/>
            <person name="Lu P."/>
            <person name="Wu Y."/>
            <person name="Zhang Z."/>
            <person name="Ro D.K."/>
            <person name="Shang Y."/>
            <person name="Huang S."/>
            <person name="Yan J."/>
        </authorList>
    </citation>
    <scope>NUCLEOTIDE SEQUENCE [LARGE SCALE GENOMIC DNA]</scope>
    <source>
        <strain evidence="2">Ta-2019</strain>
    </source>
</reference>
<evidence type="ECO:0000259" key="1">
    <source>
        <dbReference type="Pfam" id="PF13976"/>
    </source>
</evidence>
<sequence>VTKGALVVARGKKVGTLYLTTYSTNVCNLVASEVDTTLWHYRLGHMSHKGMDIIKKDFPRYTENMFWSFVRTAYMGKQKQ</sequence>
<proteinExistence type="predicted"/>
<dbReference type="AlphaFoldDB" id="A0AA38LG06"/>
<feature type="non-terminal residue" evidence="2">
    <location>
        <position position="80"/>
    </location>
</feature>
<evidence type="ECO:0000313" key="2">
    <source>
        <dbReference type="EMBL" id="KAH9322596.1"/>
    </source>
</evidence>
<protein>
    <recommendedName>
        <fullName evidence="1">GAG-pre-integrase domain-containing protein</fullName>
    </recommendedName>
</protein>
<feature type="domain" description="GAG-pre-integrase" evidence="1">
    <location>
        <begin position="19"/>
        <end position="56"/>
    </location>
</feature>
<dbReference type="InterPro" id="IPR025724">
    <property type="entry name" value="GAG-pre-integrase_dom"/>
</dbReference>
<dbReference type="EMBL" id="JAHRHJ020000003">
    <property type="protein sequence ID" value="KAH9322596.1"/>
    <property type="molecule type" value="Genomic_DNA"/>
</dbReference>
<keyword evidence="3" id="KW-1185">Reference proteome</keyword>
<accession>A0AA38LG06</accession>
<feature type="non-terminal residue" evidence="2">
    <location>
        <position position="1"/>
    </location>
</feature>
<evidence type="ECO:0000313" key="3">
    <source>
        <dbReference type="Proteomes" id="UP000824469"/>
    </source>
</evidence>